<dbReference type="GO" id="GO:0032301">
    <property type="term" value="C:MutSalpha complex"/>
    <property type="evidence" value="ECO:0007669"/>
    <property type="project" value="TreeGrafter"/>
</dbReference>
<comment type="function">
    <text evidence="6 7">Component of the post-replicative DNA mismatch repair system (MMR).</text>
</comment>
<feature type="compositionally biased region" description="Polar residues" evidence="8">
    <location>
        <begin position="681"/>
        <end position="694"/>
    </location>
</feature>
<dbReference type="OMA" id="YWTPNIK"/>
<dbReference type="InterPro" id="IPR007860">
    <property type="entry name" value="DNA_mmatch_repair_MutS_con_dom"/>
</dbReference>
<keyword evidence="6 7" id="KW-0234">DNA repair</keyword>
<dbReference type="PANTHER" id="PTHR11361">
    <property type="entry name" value="DNA MISMATCH REPAIR PROTEIN MUTS FAMILY MEMBER"/>
    <property type="match status" value="1"/>
</dbReference>
<dbReference type="InterPro" id="IPR002999">
    <property type="entry name" value="Tudor"/>
</dbReference>
<dbReference type="SUPFAM" id="SSF48334">
    <property type="entry name" value="DNA repair protein MutS, domain III"/>
    <property type="match status" value="1"/>
</dbReference>
<dbReference type="GO" id="GO:0006298">
    <property type="term" value="P:mismatch repair"/>
    <property type="evidence" value="ECO:0007669"/>
    <property type="project" value="InterPro"/>
</dbReference>
<dbReference type="InterPro" id="IPR017261">
    <property type="entry name" value="DNA_mismatch_repair_MutS/MSH"/>
</dbReference>
<dbReference type="Pfam" id="PF05188">
    <property type="entry name" value="MutS_II"/>
    <property type="match status" value="1"/>
</dbReference>
<evidence type="ECO:0000313" key="10">
    <source>
        <dbReference type="EMBL" id="CBJ25567.1"/>
    </source>
</evidence>
<dbReference type="EMBL" id="FN649727">
    <property type="protein sequence ID" value="CBJ25567.1"/>
    <property type="molecule type" value="Genomic_DNA"/>
</dbReference>
<dbReference type="InterPro" id="IPR007861">
    <property type="entry name" value="DNA_mismatch_repair_MutS_clamp"/>
</dbReference>
<dbReference type="PANTHER" id="PTHR11361:SF148">
    <property type="entry name" value="DNA MISMATCH REPAIR PROTEIN MSH6"/>
    <property type="match status" value="1"/>
</dbReference>
<proteinExistence type="inferred from homology"/>
<feature type="domain" description="DNA mismatch repair proteins mutS family" evidence="9">
    <location>
        <begin position="1205"/>
        <end position="1221"/>
    </location>
</feature>
<gene>
    <name evidence="10" type="primary">MSH6</name>
    <name evidence="10" type="ORF">Esi_0003_0222</name>
</gene>
<dbReference type="SMART" id="SM00534">
    <property type="entry name" value="MUTSac"/>
    <property type="match status" value="1"/>
</dbReference>
<accession>D7FW47</accession>
<dbReference type="SUPFAM" id="SSF55271">
    <property type="entry name" value="DNA repair protein MutS, domain I"/>
    <property type="match status" value="1"/>
</dbReference>
<feature type="compositionally biased region" description="Acidic residues" evidence="8">
    <location>
        <begin position="147"/>
        <end position="165"/>
    </location>
</feature>
<name>D7FW47_ECTSI</name>
<feature type="compositionally biased region" description="Basic and acidic residues" evidence="8">
    <location>
        <begin position="29"/>
        <end position="48"/>
    </location>
</feature>
<feature type="compositionally biased region" description="Low complexity" evidence="8">
    <location>
        <begin position="258"/>
        <end position="274"/>
    </location>
</feature>
<feature type="region of interest" description="Disordered" evidence="8">
    <location>
        <begin position="606"/>
        <end position="625"/>
    </location>
</feature>
<evidence type="ECO:0000256" key="6">
    <source>
        <dbReference type="PIRNR" id="PIRNR037677"/>
    </source>
</evidence>
<dbReference type="Pfam" id="PF01624">
    <property type="entry name" value="MutS_I"/>
    <property type="match status" value="1"/>
</dbReference>
<dbReference type="OrthoDB" id="10252754at2759"/>
<feature type="compositionally biased region" description="Basic and acidic residues" evidence="8">
    <location>
        <begin position="126"/>
        <end position="136"/>
    </location>
</feature>
<dbReference type="Proteomes" id="UP000002630">
    <property type="component" value="Linkage Group LG02"/>
</dbReference>
<feature type="region of interest" description="Disordered" evidence="8">
    <location>
        <begin position="126"/>
        <end position="300"/>
    </location>
</feature>
<feature type="compositionally biased region" description="Acidic residues" evidence="8">
    <location>
        <begin position="174"/>
        <end position="189"/>
    </location>
</feature>
<keyword evidence="4 6" id="KW-0067">ATP-binding</keyword>
<evidence type="ECO:0000256" key="2">
    <source>
        <dbReference type="ARBA" id="ARBA00022741"/>
    </source>
</evidence>
<dbReference type="PIRSF" id="PIRSF037677">
    <property type="entry name" value="DNA_mis_repair_Msh6"/>
    <property type="match status" value="1"/>
</dbReference>
<dbReference type="InParanoid" id="D7FW47"/>
<evidence type="ECO:0000256" key="7">
    <source>
        <dbReference type="RuleBase" id="RU003756"/>
    </source>
</evidence>
<dbReference type="Gene3D" id="1.10.1420.10">
    <property type="match status" value="2"/>
</dbReference>
<dbReference type="GO" id="GO:0005524">
    <property type="term" value="F:ATP binding"/>
    <property type="evidence" value="ECO:0007669"/>
    <property type="project" value="UniProtKB-UniRule"/>
</dbReference>
<keyword evidence="2 6" id="KW-0547">Nucleotide-binding</keyword>
<dbReference type="CDD" id="cd20404">
    <property type="entry name" value="Tudor_Agenet_AtEML-like"/>
    <property type="match status" value="1"/>
</dbReference>
<dbReference type="Gene3D" id="3.40.50.300">
    <property type="entry name" value="P-loop containing nucleotide triphosphate hydrolases"/>
    <property type="match status" value="1"/>
</dbReference>
<dbReference type="InterPro" id="IPR036678">
    <property type="entry name" value="MutS_con_dom_sf"/>
</dbReference>
<dbReference type="Gene3D" id="3.30.420.110">
    <property type="entry name" value="MutS, connector domain"/>
    <property type="match status" value="1"/>
</dbReference>
<dbReference type="SUPFAM" id="SSF53150">
    <property type="entry name" value="DNA repair protein MutS, domain II"/>
    <property type="match status" value="1"/>
</dbReference>
<dbReference type="InterPro" id="IPR045076">
    <property type="entry name" value="MutS"/>
</dbReference>
<protein>
    <recommendedName>
        <fullName evidence="6">DNA mismatch repair protein</fullName>
    </recommendedName>
</protein>
<dbReference type="FunCoup" id="D7FW47">
    <property type="interactions" value="369"/>
</dbReference>
<dbReference type="SUPFAM" id="SSF63748">
    <property type="entry name" value="Tudor/PWWP/MBT"/>
    <property type="match status" value="1"/>
</dbReference>
<dbReference type="SMART" id="SM00333">
    <property type="entry name" value="TUDOR"/>
    <property type="match status" value="1"/>
</dbReference>
<dbReference type="FunFam" id="1.10.1420.10:FF:000005">
    <property type="entry name" value="DNA mismatch repair protein"/>
    <property type="match status" value="1"/>
</dbReference>
<dbReference type="InterPro" id="IPR007696">
    <property type="entry name" value="DNA_mismatch_repair_MutS_core"/>
</dbReference>
<dbReference type="PROSITE" id="PS00486">
    <property type="entry name" value="DNA_MISMATCH_REPAIR_2"/>
    <property type="match status" value="1"/>
</dbReference>
<keyword evidence="11" id="KW-1185">Reference proteome</keyword>
<evidence type="ECO:0000313" key="11">
    <source>
        <dbReference type="Proteomes" id="UP000002630"/>
    </source>
</evidence>
<dbReference type="Gene3D" id="3.40.1170.10">
    <property type="entry name" value="DNA repair protein MutS, domain I"/>
    <property type="match status" value="1"/>
</dbReference>
<dbReference type="Pfam" id="PF05190">
    <property type="entry name" value="MutS_IV"/>
    <property type="match status" value="1"/>
</dbReference>
<dbReference type="InterPro" id="IPR027417">
    <property type="entry name" value="P-loop_NTPase"/>
</dbReference>
<organism evidence="10 11">
    <name type="scientific">Ectocarpus siliculosus</name>
    <name type="common">Brown alga</name>
    <name type="synonym">Conferva siliculosa</name>
    <dbReference type="NCBI Taxonomy" id="2880"/>
    <lineage>
        <taxon>Eukaryota</taxon>
        <taxon>Sar</taxon>
        <taxon>Stramenopiles</taxon>
        <taxon>Ochrophyta</taxon>
        <taxon>PX clade</taxon>
        <taxon>Phaeophyceae</taxon>
        <taxon>Ectocarpales</taxon>
        <taxon>Ectocarpaceae</taxon>
        <taxon>Ectocarpus</taxon>
    </lineage>
</organism>
<keyword evidence="5 6" id="KW-0238">DNA-binding</keyword>
<evidence type="ECO:0000256" key="5">
    <source>
        <dbReference type="ARBA" id="ARBA00023125"/>
    </source>
</evidence>
<dbReference type="Gene3D" id="2.30.30.140">
    <property type="match status" value="1"/>
</dbReference>
<dbReference type="Pfam" id="PF00488">
    <property type="entry name" value="MutS_V"/>
    <property type="match status" value="1"/>
</dbReference>
<dbReference type="InterPro" id="IPR016151">
    <property type="entry name" value="DNA_mismatch_repair_MutS_N"/>
</dbReference>
<evidence type="ECO:0000259" key="9">
    <source>
        <dbReference type="PROSITE" id="PS00486"/>
    </source>
</evidence>
<dbReference type="SMART" id="SM00533">
    <property type="entry name" value="MUTSd"/>
    <property type="match status" value="1"/>
</dbReference>
<dbReference type="SUPFAM" id="SSF52540">
    <property type="entry name" value="P-loop containing nucleoside triphosphate hydrolases"/>
    <property type="match status" value="1"/>
</dbReference>
<dbReference type="STRING" id="2880.D7FW47"/>
<evidence type="ECO:0000256" key="8">
    <source>
        <dbReference type="SAM" id="MobiDB-lite"/>
    </source>
</evidence>
<dbReference type="eggNOG" id="KOG0217">
    <property type="taxonomic scope" value="Eukaryota"/>
</dbReference>
<keyword evidence="3 6" id="KW-0227">DNA damage</keyword>
<evidence type="ECO:0000256" key="4">
    <source>
        <dbReference type="ARBA" id="ARBA00022840"/>
    </source>
</evidence>
<dbReference type="GO" id="GO:0140664">
    <property type="term" value="F:ATP-dependent DNA damage sensor activity"/>
    <property type="evidence" value="ECO:0007669"/>
    <property type="project" value="InterPro"/>
</dbReference>
<dbReference type="Pfam" id="PF05192">
    <property type="entry name" value="MutS_III"/>
    <property type="match status" value="1"/>
</dbReference>
<feature type="region of interest" description="Disordered" evidence="8">
    <location>
        <begin position="1"/>
        <end position="74"/>
    </location>
</feature>
<dbReference type="InterPro" id="IPR007695">
    <property type="entry name" value="DNA_mismatch_repair_MutS-lik_N"/>
</dbReference>
<feature type="compositionally biased region" description="Basic residues" evidence="8">
    <location>
        <begin position="195"/>
        <end position="207"/>
    </location>
</feature>
<feature type="compositionally biased region" description="Low complexity" evidence="8">
    <location>
        <begin position="697"/>
        <end position="710"/>
    </location>
</feature>
<dbReference type="InterPro" id="IPR036187">
    <property type="entry name" value="DNA_mismatch_repair_MutS_sf"/>
</dbReference>
<feature type="region of interest" description="Disordered" evidence="8">
    <location>
        <begin position="678"/>
        <end position="715"/>
    </location>
</feature>
<feature type="compositionally biased region" description="Basic and acidic residues" evidence="8">
    <location>
        <begin position="606"/>
        <end position="615"/>
    </location>
</feature>
<dbReference type="InterPro" id="IPR000432">
    <property type="entry name" value="DNA_mismatch_repair_MutS_C"/>
</dbReference>
<reference evidence="10 11" key="1">
    <citation type="journal article" date="2010" name="Nature">
        <title>The Ectocarpus genome and the independent evolution of multicellularity in brown algae.</title>
        <authorList>
            <person name="Cock J.M."/>
            <person name="Sterck L."/>
            <person name="Rouze P."/>
            <person name="Scornet D."/>
            <person name="Allen A.E."/>
            <person name="Amoutzias G."/>
            <person name="Anthouard V."/>
            <person name="Artiguenave F."/>
            <person name="Aury J.M."/>
            <person name="Badger J.H."/>
            <person name="Beszteri B."/>
            <person name="Billiau K."/>
            <person name="Bonnet E."/>
            <person name="Bothwell J.H."/>
            <person name="Bowler C."/>
            <person name="Boyen C."/>
            <person name="Brownlee C."/>
            <person name="Carrano C.J."/>
            <person name="Charrier B."/>
            <person name="Cho G.Y."/>
            <person name="Coelho S.M."/>
            <person name="Collen J."/>
            <person name="Corre E."/>
            <person name="Da Silva C."/>
            <person name="Delage L."/>
            <person name="Delaroque N."/>
            <person name="Dittami S.M."/>
            <person name="Doulbeau S."/>
            <person name="Elias M."/>
            <person name="Farnham G."/>
            <person name="Gachon C.M."/>
            <person name="Gschloessl B."/>
            <person name="Heesch S."/>
            <person name="Jabbari K."/>
            <person name="Jubin C."/>
            <person name="Kawai H."/>
            <person name="Kimura K."/>
            <person name="Kloareg B."/>
            <person name="Kupper F.C."/>
            <person name="Lang D."/>
            <person name="Le Bail A."/>
            <person name="Leblanc C."/>
            <person name="Lerouge P."/>
            <person name="Lohr M."/>
            <person name="Lopez P.J."/>
            <person name="Martens C."/>
            <person name="Maumus F."/>
            <person name="Michel G."/>
            <person name="Miranda-Saavedra D."/>
            <person name="Morales J."/>
            <person name="Moreau H."/>
            <person name="Motomura T."/>
            <person name="Nagasato C."/>
            <person name="Napoli C.A."/>
            <person name="Nelson D.R."/>
            <person name="Nyvall-Collen P."/>
            <person name="Peters A.F."/>
            <person name="Pommier C."/>
            <person name="Potin P."/>
            <person name="Poulain J."/>
            <person name="Quesneville H."/>
            <person name="Read B."/>
            <person name="Rensing S.A."/>
            <person name="Ritter A."/>
            <person name="Rousvoal S."/>
            <person name="Samanta M."/>
            <person name="Samson G."/>
            <person name="Schroeder D.C."/>
            <person name="Segurens B."/>
            <person name="Strittmatter M."/>
            <person name="Tonon T."/>
            <person name="Tregear J.W."/>
            <person name="Valentin K."/>
            <person name="von Dassow P."/>
            <person name="Yamagishi T."/>
            <person name="Van de Peer Y."/>
            <person name="Wincker P."/>
        </authorList>
    </citation>
    <scope>NUCLEOTIDE SEQUENCE [LARGE SCALE GENOMIC DNA]</scope>
    <source>
        <strain evidence="11">Ec32 / CCAP1310/4</strain>
    </source>
</reference>
<dbReference type="FunFam" id="3.40.1170.10:FF:000002">
    <property type="entry name" value="DNA mismatch repair protein"/>
    <property type="match status" value="1"/>
</dbReference>
<evidence type="ECO:0000256" key="3">
    <source>
        <dbReference type="ARBA" id="ARBA00022763"/>
    </source>
</evidence>
<comment type="similarity">
    <text evidence="1 6 7">Belongs to the DNA mismatch repair MutS family.</text>
</comment>
<sequence>MKPKKSPQGKGKGSPKGQGTLFSFFSKTPAKEPPTKPKGEEKEKETPTKPKPSHATTPSTAGASPEQPSKDSEKLLGKRIKVFWRDDNNWYFGKVIDYYEDGKHLIHYDDGDKEKLVLKNEKFELAREVNESEPKPPKKKRAKVIQDDDDDEAEWNQDELEDSGGDDGSAYENEGNESENDDAESDDSDAPVTPRGKKSTPSKKKRSGQAAPSGPGGSGAKRLKKASDLASYAITDTVSPGSGARGATGNASGRSLQSPVSTPTVRSSPHSSRPFVGLSSPASPPTPKAPAGIPLPEGVLDTGRHSHHSFDWLYKNRVDANRRRPDDPLYNPRTLYVPPSFLSKETPAMVQWWKFKSQNMDTVLFFKVGKFYELFHVDADVGMQELDLIYMKGEKAHSGFPEISYGKFADGLVSKGYRVARVEQVETPDMLKARNASVGRNGTKDKVVKRELCSILSRGTRTYCFLDDVSSTPDGSPRSVNMILSIKETAVDALSEFDPGSPGSADADGPPAAVCEYGVCMVDATTATFSLGQFADDPARSRLRTLLAQQLPVEIVMEKDNLSETTLHMIKCMAPLASHMTLHKGTEFWDASRTVQELKNRRYFRNESNAKEKSSAGDGKGSNVEDWPPILRAVVEGGKDGALALSALGGATWHTRRALIDHDLLSMRRFVAYIPSDMKQPDSNAAPSTPNDSQEAGDLPSASSLPGSSAQTPSQSHMVLDGVSLSNLEVLRNSSDGGEKGSLWAFVNRCSTAFGRRLLKDWVLKPLLFPTHINGRLDAVSELAGDLSPEADASRALLKKLPDVERLLSRVHSMASKHRSSEHPESRAIMYEDTKYSIRKVNDFLSVLDGLEKADRLPEIFKSASVESALLRKCVISKSEGGQFPDMSSAISYFRNAFDAGTSKKKGLIELKPGVDEDFDKIKPRGRYFVWPVLAQIDIKEIKSELDGHLREQRKRLGCSDAEYWHSAKEKYQIQVPERYFSKNRQPSDYELKSKKKGALRFWTPFIKDHLEQLAAAEQRLGDAQRDQMRGLFAKFDEHRELWASTVRCLSHLDAVLSLAEVSAQPGFSRPRFHDGASTPSFIRLKNARHPCLAQTYQGGEYIPNDATLGAAPAGISDDAPAAPNMLLLTGPNMGGKSTLLRQTCLVAILAQVGCFVPADEAHLTPLDRIFTRVGASDRILAGQSTFFLELSETANILHHATSRSLVILDELGRGTSTFDGTAIAHAVAHYLVKSAKCLAMFATHYHSLVEDWGHHSEVALGHMSCLVEDNGGEQRVTFLYKLAPGPCPKSFGINVARLAQLPDAVISAAQLKSEEFERALSLQHSAVAGDEKGRLALKLLALLSDGDDSESAQAGEELQKMWNEAHAPTTT</sequence>
<evidence type="ECO:0000256" key="1">
    <source>
        <dbReference type="ARBA" id="ARBA00006271"/>
    </source>
</evidence>
<dbReference type="EMBL" id="FN648486">
    <property type="protein sequence ID" value="CBJ25567.1"/>
    <property type="molecule type" value="Genomic_DNA"/>
</dbReference>
<dbReference type="GO" id="GO:0030983">
    <property type="term" value="F:mismatched DNA binding"/>
    <property type="evidence" value="ECO:0007669"/>
    <property type="project" value="UniProtKB-UniRule"/>
</dbReference>